<proteinExistence type="predicted"/>
<evidence type="ECO:0000259" key="4">
    <source>
        <dbReference type="PROSITE" id="PS51000"/>
    </source>
</evidence>
<dbReference type="InterPro" id="IPR036388">
    <property type="entry name" value="WH-like_DNA-bd_sf"/>
</dbReference>
<dbReference type="InterPro" id="IPR014036">
    <property type="entry name" value="DeoR-like_C"/>
</dbReference>
<sequence length="259" mass="27256">MTESRRRRSTEERHEALVTMLRSGVDGVETLAERVGVSASTVRRDLTRLQREGRIARTYGGALVREVFHERPFGESERLQAGAKAAIAAAAAERVPAEASVFVDAGTTCLALARVLAGRGPLTVATRGLEAALHLARAPGIRVIMVGGQVQPLSHGVAGALAEVALGRLAFDVAFLGADTLHPDRGLGEPTVEETYVKELVAGRSAQVFVLADATKLAPANPPAWTRLSGPWSVLTDEAVDAATVAAFARRGISVVRVG</sequence>
<evidence type="ECO:0000256" key="3">
    <source>
        <dbReference type="ARBA" id="ARBA00023163"/>
    </source>
</evidence>
<dbReference type="GO" id="GO:0003700">
    <property type="term" value="F:DNA-binding transcription factor activity"/>
    <property type="evidence" value="ECO:0007669"/>
    <property type="project" value="InterPro"/>
</dbReference>
<dbReference type="PANTHER" id="PTHR30363:SF44">
    <property type="entry name" value="AGA OPERON TRANSCRIPTIONAL REPRESSOR-RELATED"/>
    <property type="match status" value="1"/>
</dbReference>
<accession>A0A4Q7Y2W0</accession>
<evidence type="ECO:0000313" key="6">
    <source>
        <dbReference type="Proteomes" id="UP000292507"/>
    </source>
</evidence>
<dbReference type="PROSITE" id="PS51000">
    <property type="entry name" value="HTH_DEOR_2"/>
    <property type="match status" value="1"/>
</dbReference>
<dbReference type="OrthoDB" id="3171994at2"/>
<dbReference type="SUPFAM" id="SSF46785">
    <property type="entry name" value="Winged helix' DNA-binding domain"/>
    <property type="match status" value="1"/>
</dbReference>
<dbReference type="Gene3D" id="3.40.50.1360">
    <property type="match status" value="1"/>
</dbReference>
<dbReference type="InterPro" id="IPR018356">
    <property type="entry name" value="Tscrpt_reg_HTH_DeoR_CS"/>
</dbReference>
<dbReference type="GO" id="GO:0003677">
    <property type="term" value="F:DNA binding"/>
    <property type="evidence" value="ECO:0007669"/>
    <property type="project" value="UniProtKB-KW"/>
</dbReference>
<dbReference type="Proteomes" id="UP000292507">
    <property type="component" value="Unassembled WGS sequence"/>
</dbReference>
<dbReference type="InterPro" id="IPR050313">
    <property type="entry name" value="Carb_Metab_HTH_regulators"/>
</dbReference>
<keyword evidence="3" id="KW-0804">Transcription</keyword>
<name>A0A4Q7Y2W0_9ACTN</name>
<dbReference type="InterPro" id="IPR036390">
    <property type="entry name" value="WH_DNA-bd_sf"/>
</dbReference>
<comment type="caution">
    <text evidence="5">The sequence shown here is derived from an EMBL/GenBank/DDBJ whole genome shotgun (WGS) entry which is preliminary data.</text>
</comment>
<dbReference type="InterPro" id="IPR001034">
    <property type="entry name" value="DeoR_HTH"/>
</dbReference>
<dbReference type="Pfam" id="PF08220">
    <property type="entry name" value="HTH_DeoR"/>
    <property type="match status" value="1"/>
</dbReference>
<dbReference type="SMART" id="SM01134">
    <property type="entry name" value="DeoRC"/>
    <property type="match status" value="1"/>
</dbReference>
<gene>
    <name evidence="5" type="ORF">BKA19_0340</name>
</gene>
<feature type="domain" description="HTH deoR-type" evidence="4">
    <location>
        <begin position="9"/>
        <end position="64"/>
    </location>
</feature>
<dbReference type="RefSeq" id="WP_104530429.1">
    <property type="nucleotide sequence ID" value="NZ_POQT01000054.1"/>
</dbReference>
<dbReference type="AlphaFoldDB" id="A0A4Q7Y2W0"/>
<dbReference type="SUPFAM" id="SSF100950">
    <property type="entry name" value="NagB/RpiA/CoA transferase-like"/>
    <property type="match status" value="1"/>
</dbReference>
<dbReference type="InterPro" id="IPR037171">
    <property type="entry name" value="NagB/RpiA_transferase-like"/>
</dbReference>
<dbReference type="Pfam" id="PF00455">
    <property type="entry name" value="DeoRC"/>
    <property type="match status" value="1"/>
</dbReference>
<reference evidence="5 6" key="1">
    <citation type="submission" date="2019-02" db="EMBL/GenBank/DDBJ databases">
        <title>Sequencing the genomes of 1000 actinobacteria strains.</title>
        <authorList>
            <person name="Klenk H.-P."/>
        </authorList>
    </citation>
    <scope>NUCLEOTIDE SEQUENCE [LARGE SCALE GENOMIC DNA]</scope>
    <source>
        <strain evidence="5 6">DSM 44509</strain>
    </source>
</reference>
<dbReference type="PANTHER" id="PTHR30363">
    <property type="entry name" value="HTH-TYPE TRANSCRIPTIONAL REGULATOR SRLR-RELATED"/>
    <property type="match status" value="1"/>
</dbReference>
<dbReference type="SMART" id="SM00420">
    <property type="entry name" value="HTH_DEOR"/>
    <property type="match status" value="1"/>
</dbReference>
<dbReference type="EMBL" id="SHKV01000001">
    <property type="protein sequence ID" value="RZU30714.1"/>
    <property type="molecule type" value="Genomic_DNA"/>
</dbReference>
<dbReference type="PROSITE" id="PS00894">
    <property type="entry name" value="HTH_DEOR_1"/>
    <property type="match status" value="1"/>
</dbReference>
<protein>
    <submittedName>
        <fullName evidence="5">DeoR family transcriptional regulator</fullName>
    </submittedName>
</protein>
<evidence type="ECO:0000313" key="5">
    <source>
        <dbReference type="EMBL" id="RZU30714.1"/>
    </source>
</evidence>
<keyword evidence="2" id="KW-0238">DNA-binding</keyword>
<evidence type="ECO:0000256" key="1">
    <source>
        <dbReference type="ARBA" id="ARBA00023015"/>
    </source>
</evidence>
<dbReference type="PRINTS" id="PR00037">
    <property type="entry name" value="HTHLACR"/>
</dbReference>
<dbReference type="Gene3D" id="1.10.10.10">
    <property type="entry name" value="Winged helix-like DNA-binding domain superfamily/Winged helix DNA-binding domain"/>
    <property type="match status" value="1"/>
</dbReference>
<evidence type="ECO:0000256" key="2">
    <source>
        <dbReference type="ARBA" id="ARBA00023125"/>
    </source>
</evidence>
<keyword evidence="1" id="KW-0805">Transcription regulation</keyword>
<organism evidence="5 6">
    <name type="scientific">Blastococcus saxobsidens</name>
    <dbReference type="NCBI Taxonomy" id="138336"/>
    <lineage>
        <taxon>Bacteria</taxon>
        <taxon>Bacillati</taxon>
        <taxon>Actinomycetota</taxon>
        <taxon>Actinomycetes</taxon>
        <taxon>Geodermatophilales</taxon>
        <taxon>Geodermatophilaceae</taxon>
        <taxon>Blastococcus</taxon>
    </lineage>
</organism>
<keyword evidence="6" id="KW-1185">Reference proteome</keyword>